<dbReference type="Gene3D" id="4.10.240.10">
    <property type="entry name" value="Zn(2)-C6 fungal-type DNA-binding domain"/>
    <property type="match status" value="1"/>
</dbReference>
<dbReference type="SMART" id="SM00906">
    <property type="entry name" value="Fungal_trans"/>
    <property type="match status" value="1"/>
</dbReference>
<evidence type="ECO:0000256" key="7">
    <source>
        <dbReference type="SAM" id="MobiDB-lite"/>
    </source>
</evidence>
<reference evidence="10 11" key="1">
    <citation type="journal article" date="2021" name="Nat. Commun.">
        <title>Genetic determinants of endophytism in the Arabidopsis root mycobiome.</title>
        <authorList>
            <person name="Mesny F."/>
            <person name="Miyauchi S."/>
            <person name="Thiergart T."/>
            <person name="Pickel B."/>
            <person name="Atanasova L."/>
            <person name="Karlsson M."/>
            <person name="Huettel B."/>
            <person name="Barry K.W."/>
            <person name="Haridas S."/>
            <person name="Chen C."/>
            <person name="Bauer D."/>
            <person name="Andreopoulos W."/>
            <person name="Pangilinan J."/>
            <person name="LaButti K."/>
            <person name="Riley R."/>
            <person name="Lipzen A."/>
            <person name="Clum A."/>
            <person name="Drula E."/>
            <person name="Henrissat B."/>
            <person name="Kohler A."/>
            <person name="Grigoriev I.V."/>
            <person name="Martin F.M."/>
            <person name="Hacquard S."/>
        </authorList>
    </citation>
    <scope>NUCLEOTIDE SEQUENCE [LARGE SCALE GENOMIC DNA]</scope>
    <source>
        <strain evidence="10 11">MPI-CAGE-CH-0241</strain>
    </source>
</reference>
<dbReference type="GO" id="GO:0045944">
    <property type="term" value="P:positive regulation of transcription by RNA polymerase II"/>
    <property type="evidence" value="ECO:0007669"/>
    <property type="project" value="TreeGrafter"/>
</dbReference>
<dbReference type="Pfam" id="PF00172">
    <property type="entry name" value="Zn_clus"/>
    <property type="match status" value="1"/>
</dbReference>
<dbReference type="GO" id="GO:0000981">
    <property type="term" value="F:DNA-binding transcription factor activity, RNA polymerase II-specific"/>
    <property type="evidence" value="ECO:0007669"/>
    <property type="project" value="InterPro"/>
</dbReference>
<feature type="region of interest" description="Disordered" evidence="7">
    <location>
        <begin position="93"/>
        <end position="154"/>
    </location>
</feature>
<comment type="subcellular location">
    <subcellularLocation>
        <location evidence="1">Nucleus</location>
    </subcellularLocation>
</comment>
<dbReference type="GO" id="GO:0008270">
    <property type="term" value="F:zinc ion binding"/>
    <property type="evidence" value="ECO:0007669"/>
    <property type="project" value="InterPro"/>
</dbReference>
<comment type="caution">
    <text evidence="10">The sequence shown here is derived from an EMBL/GenBank/DDBJ whole genome shotgun (WGS) entry which is preliminary data.</text>
</comment>
<dbReference type="AlphaFoldDB" id="A0A9P8VU75"/>
<dbReference type="PROSITE" id="PS50048">
    <property type="entry name" value="ZN2_CY6_FUNGAL_2"/>
    <property type="match status" value="1"/>
</dbReference>
<accession>A0A9P8VU75</accession>
<dbReference type="GO" id="GO:0043565">
    <property type="term" value="F:sequence-specific DNA binding"/>
    <property type="evidence" value="ECO:0007669"/>
    <property type="project" value="TreeGrafter"/>
</dbReference>
<keyword evidence="4" id="KW-0238">DNA-binding</keyword>
<gene>
    <name evidence="10" type="ORF">B0T10DRAFT_447404</name>
</gene>
<dbReference type="EMBL" id="JAGPYM010000029">
    <property type="protein sequence ID" value="KAH6879433.1"/>
    <property type="molecule type" value="Genomic_DNA"/>
</dbReference>
<evidence type="ECO:0000259" key="9">
    <source>
        <dbReference type="PROSITE" id="PS50048"/>
    </source>
</evidence>
<dbReference type="GO" id="GO:0005634">
    <property type="term" value="C:nucleus"/>
    <property type="evidence" value="ECO:0007669"/>
    <property type="project" value="UniProtKB-SubCell"/>
</dbReference>
<evidence type="ECO:0000256" key="3">
    <source>
        <dbReference type="ARBA" id="ARBA00023015"/>
    </source>
</evidence>
<dbReference type="InterPro" id="IPR051711">
    <property type="entry name" value="Stress_Response_Reg"/>
</dbReference>
<feature type="chain" id="PRO_5040110658" description="Zn(2)-C6 fungal-type domain-containing protein" evidence="8">
    <location>
        <begin position="23"/>
        <end position="786"/>
    </location>
</feature>
<dbReference type="CDD" id="cd00067">
    <property type="entry name" value="GAL4"/>
    <property type="match status" value="1"/>
</dbReference>
<evidence type="ECO:0000256" key="8">
    <source>
        <dbReference type="SAM" id="SignalP"/>
    </source>
</evidence>
<feature type="domain" description="Zn(2)-C6 fungal-type" evidence="9">
    <location>
        <begin position="41"/>
        <end position="70"/>
    </location>
</feature>
<dbReference type="SUPFAM" id="SSF57701">
    <property type="entry name" value="Zn2/Cys6 DNA-binding domain"/>
    <property type="match status" value="1"/>
</dbReference>
<feature type="signal peptide" evidence="8">
    <location>
        <begin position="1"/>
        <end position="22"/>
    </location>
</feature>
<dbReference type="GO" id="GO:0006351">
    <property type="term" value="P:DNA-templated transcription"/>
    <property type="evidence" value="ECO:0007669"/>
    <property type="project" value="InterPro"/>
</dbReference>
<dbReference type="PANTHER" id="PTHR47540:SF6">
    <property type="entry name" value="ZN(II)2CYS6 TRANSCRIPTION FACTOR (EUROFUNG)"/>
    <property type="match status" value="1"/>
</dbReference>
<dbReference type="Proteomes" id="UP000777438">
    <property type="component" value="Unassembled WGS sequence"/>
</dbReference>
<organism evidence="10 11">
    <name type="scientific">Thelonectria olida</name>
    <dbReference type="NCBI Taxonomy" id="1576542"/>
    <lineage>
        <taxon>Eukaryota</taxon>
        <taxon>Fungi</taxon>
        <taxon>Dikarya</taxon>
        <taxon>Ascomycota</taxon>
        <taxon>Pezizomycotina</taxon>
        <taxon>Sordariomycetes</taxon>
        <taxon>Hypocreomycetidae</taxon>
        <taxon>Hypocreales</taxon>
        <taxon>Nectriaceae</taxon>
        <taxon>Thelonectria</taxon>
    </lineage>
</organism>
<dbReference type="PROSITE" id="PS00463">
    <property type="entry name" value="ZN2_CY6_FUNGAL_1"/>
    <property type="match status" value="1"/>
</dbReference>
<proteinExistence type="predicted"/>
<evidence type="ECO:0000256" key="2">
    <source>
        <dbReference type="ARBA" id="ARBA00022723"/>
    </source>
</evidence>
<keyword evidence="3" id="KW-0805">Transcription regulation</keyword>
<evidence type="ECO:0000256" key="4">
    <source>
        <dbReference type="ARBA" id="ARBA00023125"/>
    </source>
</evidence>
<keyword evidence="2" id="KW-0479">Metal-binding</keyword>
<dbReference type="InterPro" id="IPR007219">
    <property type="entry name" value="XnlR_reg_dom"/>
</dbReference>
<protein>
    <recommendedName>
        <fullName evidence="9">Zn(2)-C6 fungal-type domain-containing protein</fullName>
    </recommendedName>
</protein>
<name>A0A9P8VU75_9HYPO</name>
<keyword evidence="11" id="KW-1185">Reference proteome</keyword>
<keyword evidence="6" id="KW-0539">Nucleus</keyword>
<dbReference type="SMART" id="SM00066">
    <property type="entry name" value="GAL4"/>
    <property type="match status" value="1"/>
</dbReference>
<evidence type="ECO:0000256" key="5">
    <source>
        <dbReference type="ARBA" id="ARBA00023163"/>
    </source>
</evidence>
<evidence type="ECO:0000256" key="1">
    <source>
        <dbReference type="ARBA" id="ARBA00004123"/>
    </source>
</evidence>
<sequence>MSFQSLHLPLLDRLVLYSLSSIADMGANTTQPRKNRRTPNACIQCRQSKIKCSGEDPCANCQRRSVLCHFTEGGNKVMVSVKYLHELQKKVDEVRQSPENTETHSQQPPSSPIVASTTHPANQSQSPLEAHIPSKQTPTAHPYSSPPVPPIQARADPLFSTKRSSDVAFGLNESNDHGGGLDTHLASPSLTVDGPQNAPTVASTKLSPHQHNETAHSIWPSAFTLTSKTTKNTQRNRRKWVWLAPWSTWSFTVRLVLMLGEKLHGDSTIQSHLFEDDIYTLPPKPPPCDFPDVRSLPSLDHALYLFSTVKFHLGHTYRFFDNLEFECQIREFYAGNAAQKAAESPLWFAKFLLVLAFGTAFNPRPISSREPPGGKFFARAMAIIPDHTTIWKDSLLATEVLAMVGLYLFSIDERESGYIYLGQALRIAQFEGLHTQLPETELGAETVTWCRDLWWTLYIMDRHFSASVGLPMSVQDSDITITVNPPNLGSQGDSARSLQVNLSHLLSVILTTVYKPMRTSLATYLEQTRSTLQTLAHHAQDIEKITALKFHDSMDTMPKDTRHITLLYHQCVIVATRPLLLSVLKERLDMLGRENDENWETFLAHTGAIISTGIKSAAKTLQILSSEYSLLEVFLPYDLEFTFGAALHLTMANALFPDVVDDQGHSQLAHGILADMVSRGNRVARTRKAELEHLEALFEELVAQVQRHGLQTLTLAGPDDAQRLLVSEAEAAAMTMTDANGIQSDPQSIANMDFLDNIGISSEEFLSIVQQIGDFDTLPDDMLAFN</sequence>
<dbReference type="Pfam" id="PF04082">
    <property type="entry name" value="Fungal_trans"/>
    <property type="match status" value="1"/>
</dbReference>
<evidence type="ECO:0000313" key="11">
    <source>
        <dbReference type="Proteomes" id="UP000777438"/>
    </source>
</evidence>
<dbReference type="CDD" id="cd12148">
    <property type="entry name" value="fungal_TF_MHR"/>
    <property type="match status" value="1"/>
</dbReference>
<keyword evidence="8" id="KW-0732">Signal</keyword>
<dbReference type="InterPro" id="IPR001138">
    <property type="entry name" value="Zn2Cys6_DnaBD"/>
</dbReference>
<evidence type="ECO:0000313" key="10">
    <source>
        <dbReference type="EMBL" id="KAH6879433.1"/>
    </source>
</evidence>
<feature type="compositionally biased region" description="Polar residues" evidence="7">
    <location>
        <begin position="97"/>
        <end position="127"/>
    </location>
</feature>
<keyword evidence="5" id="KW-0804">Transcription</keyword>
<dbReference type="OrthoDB" id="3266505at2759"/>
<dbReference type="InterPro" id="IPR036864">
    <property type="entry name" value="Zn2-C6_fun-type_DNA-bd_sf"/>
</dbReference>
<evidence type="ECO:0000256" key="6">
    <source>
        <dbReference type="ARBA" id="ARBA00023242"/>
    </source>
</evidence>
<dbReference type="PANTHER" id="PTHR47540">
    <property type="entry name" value="THIAMINE REPRESSIBLE GENES REGULATORY PROTEIN THI5"/>
    <property type="match status" value="1"/>
</dbReference>